<keyword evidence="5" id="KW-1185">Reference proteome</keyword>
<keyword evidence="1 4" id="KW-0560">Oxidoreductase</keyword>
<accession>A0ABS6ZFE1</accession>
<dbReference type="PANTHER" id="PTHR43476:SF4">
    <property type="entry name" value="BLR0106 PROTEIN"/>
    <property type="match status" value="1"/>
</dbReference>
<evidence type="ECO:0000259" key="3">
    <source>
        <dbReference type="Pfam" id="PF01494"/>
    </source>
</evidence>
<comment type="caution">
    <text evidence="4">The sequence shown here is derived from an EMBL/GenBank/DDBJ whole genome shotgun (WGS) entry which is preliminary data.</text>
</comment>
<gene>
    <name evidence="4" type="ORF">GPJ59_30850</name>
</gene>
<reference evidence="4 5" key="1">
    <citation type="submission" date="2019-12" db="EMBL/GenBank/DDBJ databases">
        <title>Genome sequence of Streptomyces bambusae.</title>
        <authorList>
            <person name="Bansal K."/>
            <person name="Choksket S."/>
            <person name="Korpole S."/>
            <person name="Patil P.B."/>
        </authorList>
    </citation>
    <scope>NUCLEOTIDE SEQUENCE [LARGE SCALE GENOMIC DNA]</scope>
    <source>
        <strain evidence="4 5">SK60</strain>
    </source>
</reference>
<sequence length="389" mass="42028">MRTPVCIIGAGPAGLVLARLLELEGIDSVVLERRDRAHVERRVRAGLLEQGTVETLRRAEAAARLDREGLVHEGFELRVDGDPYRLPFAKLTGANVWMYGQQEVVKDLIAARTAGPGRLHFGVDDVTVARLGSDGATVRCTLDGRPAEITCDFVAGCDGFHGVSRAAAPEGAATGHAYSYPYAWLGVLAEAPPLSSELIYAVGERGFALQSMRSTTISRLYLQVPTDEPVDARSDEEVWQELDLRLTGGTGALPTGRILERSFVPLRSFLCEPMQFGRLFLLGDAAHIVPPSAAKGLNLAVADAELLAGALAVWYGSGRREPLDSYSATALRRAWLGQEFSRWMTDLLHTAPGGTAFDRGLARARFDHLTGSTAAATDFAEQYVGLARR</sequence>
<feature type="domain" description="FAD-binding" evidence="3">
    <location>
        <begin position="2"/>
        <end position="336"/>
    </location>
</feature>
<evidence type="ECO:0000256" key="2">
    <source>
        <dbReference type="ARBA" id="ARBA00023027"/>
    </source>
</evidence>
<dbReference type="Gene3D" id="3.50.50.60">
    <property type="entry name" value="FAD/NAD(P)-binding domain"/>
    <property type="match status" value="1"/>
</dbReference>
<dbReference type="EC" id="1.14.13.2" evidence="4"/>
<dbReference type="InterPro" id="IPR036188">
    <property type="entry name" value="FAD/NAD-bd_sf"/>
</dbReference>
<dbReference type="EMBL" id="WTFF01000347">
    <property type="protein sequence ID" value="MBW5486144.1"/>
    <property type="molecule type" value="Genomic_DNA"/>
</dbReference>
<proteinExistence type="predicted"/>
<dbReference type="Pfam" id="PF01494">
    <property type="entry name" value="FAD_binding_3"/>
    <property type="match status" value="1"/>
</dbReference>
<dbReference type="InterPro" id="IPR002938">
    <property type="entry name" value="FAD-bd"/>
</dbReference>
<keyword evidence="2" id="KW-0520">NAD</keyword>
<dbReference type="Proteomes" id="UP000812013">
    <property type="component" value="Unassembled WGS sequence"/>
</dbReference>
<dbReference type="SUPFAM" id="SSF54373">
    <property type="entry name" value="FAD-linked reductases, C-terminal domain"/>
    <property type="match status" value="1"/>
</dbReference>
<evidence type="ECO:0000313" key="5">
    <source>
        <dbReference type="Proteomes" id="UP000812013"/>
    </source>
</evidence>
<dbReference type="Gene3D" id="3.30.9.10">
    <property type="entry name" value="D-Amino Acid Oxidase, subunit A, domain 2"/>
    <property type="match status" value="1"/>
</dbReference>
<dbReference type="RefSeq" id="WP_219671229.1">
    <property type="nucleotide sequence ID" value="NZ_WTFF01000347.1"/>
</dbReference>
<evidence type="ECO:0000256" key="1">
    <source>
        <dbReference type="ARBA" id="ARBA00023002"/>
    </source>
</evidence>
<dbReference type="GO" id="GO:0018659">
    <property type="term" value="F:4-hydroxybenzoate 3-monooxygenase activity"/>
    <property type="evidence" value="ECO:0007669"/>
    <property type="project" value="UniProtKB-EC"/>
</dbReference>
<dbReference type="SUPFAM" id="SSF51905">
    <property type="entry name" value="FAD/NAD(P)-binding domain"/>
    <property type="match status" value="1"/>
</dbReference>
<dbReference type="InterPro" id="IPR050631">
    <property type="entry name" value="PheA/TfdB_FAD_monoxygenase"/>
</dbReference>
<dbReference type="NCBIfam" id="NF006091">
    <property type="entry name" value="PRK08243.1"/>
    <property type="match status" value="1"/>
</dbReference>
<dbReference type="PRINTS" id="PR00420">
    <property type="entry name" value="RNGMNOXGNASE"/>
</dbReference>
<name>A0ABS6ZFE1_9ACTN</name>
<dbReference type="PANTHER" id="PTHR43476">
    <property type="entry name" value="3-(3-HYDROXY-PHENYL)PROPIONATE/3-HYDROXYCINNAMIC ACID HYDROXYLASE"/>
    <property type="match status" value="1"/>
</dbReference>
<protein>
    <submittedName>
        <fullName evidence="4">4-hydroxybenzoate 3-monooxygenase</fullName>
        <ecNumber evidence="4">1.14.13.2</ecNumber>
    </submittedName>
</protein>
<evidence type="ECO:0000313" key="4">
    <source>
        <dbReference type="EMBL" id="MBW5486144.1"/>
    </source>
</evidence>
<organism evidence="4 5">
    <name type="scientific">Streptomyces bambusae</name>
    <dbReference type="NCBI Taxonomy" id="1550616"/>
    <lineage>
        <taxon>Bacteria</taxon>
        <taxon>Bacillati</taxon>
        <taxon>Actinomycetota</taxon>
        <taxon>Actinomycetes</taxon>
        <taxon>Kitasatosporales</taxon>
        <taxon>Streptomycetaceae</taxon>
        <taxon>Streptomyces</taxon>
    </lineage>
</organism>